<evidence type="ECO:0000313" key="2">
    <source>
        <dbReference type="EMBL" id="SFS63720.1"/>
    </source>
</evidence>
<feature type="domain" description="RelE toxin-related" evidence="1">
    <location>
        <begin position="24"/>
        <end position="87"/>
    </location>
</feature>
<dbReference type="InterPro" id="IPR058996">
    <property type="entry name" value="Toxin-rel_dom"/>
</dbReference>
<keyword evidence="3" id="KW-1185">Reference proteome</keyword>
<reference evidence="3" key="1">
    <citation type="submission" date="2016-10" db="EMBL/GenBank/DDBJ databases">
        <authorList>
            <person name="Varghese N."/>
            <person name="Submissions S."/>
        </authorList>
    </citation>
    <scope>NUCLEOTIDE SEQUENCE [LARGE SCALE GENOMIC DNA]</scope>
    <source>
        <strain evidence="3">DSM 22427</strain>
    </source>
</reference>
<proteinExistence type="predicted"/>
<protein>
    <recommendedName>
        <fullName evidence="1">RelE toxin-related domain-containing protein</fullName>
    </recommendedName>
</protein>
<dbReference type="RefSeq" id="WP_092903786.1">
    <property type="nucleotide sequence ID" value="NZ_FOZS01000002.1"/>
</dbReference>
<name>A0A1I6RGK4_9EURY</name>
<sequence length="104" mass="11987">MSTSTEDIADRERLRAAEHVVGATEHVEDQWPDRALVDDVDIEQAWSEATPIHYPSARRGAVARYHRRSDTVILARQGAITTCIELMDRPWSERIYIRKQVTDQ</sequence>
<evidence type="ECO:0000313" key="3">
    <source>
        <dbReference type="Proteomes" id="UP000199199"/>
    </source>
</evidence>
<dbReference type="OrthoDB" id="191442at2157"/>
<dbReference type="Pfam" id="PF26442">
    <property type="entry name" value="Halo_toxin"/>
    <property type="match status" value="1"/>
</dbReference>
<gene>
    <name evidence="2" type="ORF">SAMN04488556_1773</name>
</gene>
<dbReference type="AlphaFoldDB" id="A0A1I6RGK4"/>
<dbReference type="EMBL" id="FOZS01000002">
    <property type="protein sequence ID" value="SFS63720.1"/>
    <property type="molecule type" value="Genomic_DNA"/>
</dbReference>
<organism evidence="2 3">
    <name type="scientific">Halostagnicola kamekurae</name>
    <dbReference type="NCBI Taxonomy" id="619731"/>
    <lineage>
        <taxon>Archaea</taxon>
        <taxon>Methanobacteriati</taxon>
        <taxon>Methanobacteriota</taxon>
        <taxon>Stenosarchaea group</taxon>
        <taxon>Halobacteria</taxon>
        <taxon>Halobacteriales</taxon>
        <taxon>Natrialbaceae</taxon>
        <taxon>Halostagnicola</taxon>
    </lineage>
</organism>
<dbReference type="Proteomes" id="UP000199199">
    <property type="component" value="Unassembled WGS sequence"/>
</dbReference>
<accession>A0A1I6RGK4</accession>
<evidence type="ECO:0000259" key="1">
    <source>
        <dbReference type="Pfam" id="PF26442"/>
    </source>
</evidence>